<name>A0AAV7VBY1_PLEWA</name>
<accession>A0AAV7VBY1</accession>
<evidence type="ECO:0000313" key="2">
    <source>
        <dbReference type="EMBL" id="KAJ1197648.1"/>
    </source>
</evidence>
<gene>
    <name evidence="2" type="ORF">NDU88_001504</name>
</gene>
<sequence>MGAVPLVYRYLRVPPTARLVRFRSASPGRRVEVGRYFGPGFPCRRKTREKEDGLPGRKEGGRKRNAQQGDAPGGQRRPKEQRGRGNQSEQRSRERP</sequence>
<evidence type="ECO:0000256" key="1">
    <source>
        <dbReference type="SAM" id="MobiDB-lite"/>
    </source>
</evidence>
<dbReference type="AlphaFoldDB" id="A0AAV7VBY1"/>
<feature type="compositionally biased region" description="Basic and acidic residues" evidence="1">
    <location>
        <begin position="48"/>
        <end position="59"/>
    </location>
</feature>
<feature type="region of interest" description="Disordered" evidence="1">
    <location>
        <begin position="34"/>
        <end position="96"/>
    </location>
</feature>
<comment type="caution">
    <text evidence="2">The sequence shown here is derived from an EMBL/GenBank/DDBJ whole genome shotgun (WGS) entry which is preliminary data.</text>
</comment>
<reference evidence="2" key="1">
    <citation type="journal article" date="2022" name="bioRxiv">
        <title>Sequencing and chromosome-scale assembly of the giantPleurodeles waltlgenome.</title>
        <authorList>
            <person name="Brown T."/>
            <person name="Elewa A."/>
            <person name="Iarovenko S."/>
            <person name="Subramanian E."/>
            <person name="Araus A.J."/>
            <person name="Petzold A."/>
            <person name="Susuki M."/>
            <person name="Suzuki K.-i.T."/>
            <person name="Hayashi T."/>
            <person name="Toyoda A."/>
            <person name="Oliveira C."/>
            <person name="Osipova E."/>
            <person name="Leigh N.D."/>
            <person name="Simon A."/>
            <person name="Yun M.H."/>
        </authorList>
    </citation>
    <scope>NUCLEOTIDE SEQUENCE</scope>
    <source>
        <strain evidence="2">20211129_DDA</strain>
        <tissue evidence="2">Liver</tissue>
    </source>
</reference>
<keyword evidence="3" id="KW-1185">Reference proteome</keyword>
<protein>
    <submittedName>
        <fullName evidence="2">Uncharacterized protein</fullName>
    </submittedName>
</protein>
<evidence type="ECO:0000313" key="3">
    <source>
        <dbReference type="Proteomes" id="UP001066276"/>
    </source>
</evidence>
<dbReference type="Proteomes" id="UP001066276">
    <property type="component" value="Chromosome 2_1"/>
</dbReference>
<dbReference type="EMBL" id="JANPWB010000003">
    <property type="protein sequence ID" value="KAJ1197648.1"/>
    <property type="molecule type" value="Genomic_DNA"/>
</dbReference>
<proteinExistence type="predicted"/>
<organism evidence="2 3">
    <name type="scientific">Pleurodeles waltl</name>
    <name type="common">Iberian ribbed newt</name>
    <dbReference type="NCBI Taxonomy" id="8319"/>
    <lineage>
        <taxon>Eukaryota</taxon>
        <taxon>Metazoa</taxon>
        <taxon>Chordata</taxon>
        <taxon>Craniata</taxon>
        <taxon>Vertebrata</taxon>
        <taxon>Euteleostomi</taxon>
        <taxon>Amphibia</taxon>
        <taxon>Batrachia</taxon>
        <taxon>Caudata</taxon>
        <taxon>Salamandroidea</taxon>
        <taxon>Salamandridae</taxon>
        <taxon>Pleurodelinae</taxon>
        <taxon>Pleurodeles</taxon>
    </lineage>
</organism>